<keyword evidence="2" id="KW-1185">Reference proteome</keyword>
<gene>
    <name evidence="1" type="ORF">BSAL_38185</name>
</gene>
<protein>
    <submittedName>
        <fullName evidence="1">Uncharacterized protein</fullName>
    </submittedName>
</protein>
<proteinExistence type="predicted"/>
<evidence type="ECO:0000313" key="2">
    <source>
        <dbReference type="Proteomes" id="UP000051952"/>
    </source>
</evidence>
<name>A0A0S4JM07_BODSA</name>
<sequence>MFVTLMSATSFVEQYTNNVFLMHCGRDTAHFLNMIGAGFAARGPLNWRSTLKPTLFMEATVVQLALLSESASVIHPHGKYFHEVMPLLFDQVFDHQ</sequence>
<dbReference type="Proteomes" id="UP000051952">
    <property type="component" value="Unassembled WGS sequence"/>
</dbReference>
<organism evidence="1 2">
    <name type="scientific">Bodo saltans</name>
    <name type="common">Flagellated protozoan</name>
    <dbReference type="NCBI Taxonomy" id="75058"/>
    <lineage>
        <taxon>Eukaryota</taxon>
        <taxon>Discoba</taxon>
        <taxon>Euglenozoa</taxon>
        <taxon>Kinetoplastea</taxon>
        <taxon>Metakinetoplastina</taxon>
        <taxon>Eubodonida</taxon>
        <taxon>Bodonidae</taxon>
        <taxon>Bodo</taxon>
    </lineage>
</organism>
<evidence type="ECO:0000313" key="1">
    <source>
        <dbReference type="EMBL" id="CUG92556.1"/>
    </source>
</evidence>
<accession>A0A0S4JM07</accession>
<dbReference type="EMBL" id="CYKH01002061">
    <property type="protein sequence ID" value="CUG92556.1"/>
    <property type="molecule type" value="Genomic_DNA"/>
</dbReference>
<dbReference type="AlphaFoldDB" id="A0A0S4JM07"/>
<dbReference type="VEuPathDB" id="TriTrypDB:BSAL_38185"/>
<reference evidence="2" key="1">
    <citation type="submission" date="2015-09" db="EMBL/GenBank/DDBJ databases">
        <authorList>
            <consortium name="Pathogen Informatics"/>
        </authorList>
    </citation>
    <scope>NUCLEOTIDE SEQUENCE [LARGE SCALE GENOMIC DNA]</scope>
    <source>
        <strain evidence="2">Lake Konstanz</strain>
    </source>
</reference>